<dbReference type="EMBL" id="JABWRP010000034">
    <property type="protein sequence ID" value="MBC3473734.1"/>
    <property type="molecule type" value="Genomic_DNA"/>
</dbReference>
<keyword evidence="3" id="KW-1185">Reference proteome</keyword>
<accession>A0A923GP25</accession>
<evidence type="ECO:0000313" key="2">
    <source>
        <dbReference type="EMBL" id="MBV4544319.1"/>
    </source>
</evidence>
<dbReference type="AlphaFoldDB" id="A0A923GP25"/>
<evidence type="ECO:0000313" key="3">
    <source>
        <dbReference type="Proteomes" id="UP000628137"/>
    </source>
</evidence>
<name>A0A923GP25_9PSED</name>
<reference evidence="1 3" key="1">
    <citation type="journal article" date="2020" name="Microorganisms">
        <title>Reliable Identification of Environmental Pseudomonas Isolates Using the rpoD Gene.</title>
        <authorList>
            <consortium name="The Broad Institute Genome Sequencing Platform"/>
            <person name="Girard L."/>
            <person name="Lood C."/>
            <person name="Rokni-Zadeh H."/>
            <person name="van Noort V."/>
            <person name="Lavigne R."/>
            <person name="De Mot R."/>
        </authorList>
    </citation>
    <scope>NUCLEOTIDE SEQUENCE</scope>
    <source>
        <strain evidence="1 3">RW4S2</strain>
    </source>
</reference>
<reference evidence="1" key="2">
    <citation type="submission" date="2020-07" db="EMBL/GenBank/DDBJ databases">
        <authorList>
            <person name="Lood C."/>
            <person name="Girard L."/>
        </authorList>
    </citation>
    <scope>NUCLEOTIDE SEQUENCE</scope>
    <source>
        <strain evidence="1">RW4S2</strain>
    </source>
</reference>
<evidence type="ECO:0000313" key="1">
    <source>
        <dbReference type="EMBL" id="MBC3473734.1"/>
    </source>
</evidence>
<sequence>MKKVVPDPPAKTSPRAFYTINNDMPSPEALLYVSQLLRGIEDTLDEYICGNAGEPGIGMLVNTVHNVQMARALNELVLLRDVGEITWH</sequence>
<dbReference type="RefSeq" id="WP_186604765.1">
    <property type="nucleotide sequence ID" value="NZ_JABWRP020000031.1"/>
</dbReference>
<evidence type="ECO:0008006" key="4">
    <source>
        <dbReference type="Google" id="ProtNLM"/>
    </source>
</evidence>
<organism evidence="1">
    <name type="scientific">Pseudomonas vlassakiae</name>
    <dbReference type="NCBI Taxonomy" id="485888"/>
    <lineage>
        <taxon>Bacteria</taxon>
        <taxon>Pseudomonadati</taxon>
        <taxon>Pseudomonadota</taxon>
        <taxon>Gammaproteobacteria</taxon>
        <taxon>Pseudomonadales</taxon>
        <taxon>Pseudomonadaceae</taxon>
        <taxon>Pseudomonas</taxon>
    </lineage>
</organism>
<reference evidence="2" key="3">
    <citation type="submission" date="2021-06" db="EMBL/GenBank/DDBJ databases">
        <title>Updating the genus Pseudomonas: Description of 43 new species and partition of the Pseudomonas putida group.</title>
        <authorList>
            <person name="Girard L."/>
            <person name="Lood C."/>
            <person name="Vandamme P."/>
            <person name="Rokni-Zadeh H."/>
            <person name="Van Noort V."/>
            <person name="Hofte M."/>
            <person name="Lavigne R."/>
            <person name="De Mot R."/>
        </authorList>
    </citation>
    <scope>NUCLEOTIDE SEQUENCE</scope>
    <source>
        <strain evidence="2">RW4S2</strain>
    </source>
</reference>
<comment type="caution">
    <text evidence="1">The sequence shown here is derived from an EMBL/GenBank/DDBJ whole genome shotgun (WGS) entry which is preliminary data.</text>
</comment>
<gene>
    <name evidence="2" type="ORF">HU738_025010</name>
    <name evidence="1" type="ORF">HU738_24540</name>
</gene>
<dbReference type="EMBL" id="JABWRP020000031">
    <property type="protein sequence ID" value="MBV4544319.1"/>
    <property type="molecule type" value="Genomic_DNA"/>
</dbReference>
<protein>
    <recommendedName>
        <fullName evidence="4">DUF3077 domain-containing protein</fullName>
    </recommendedName>
</protein>
<proteinExistence type="predicted"/>
<dbReference type="Proteomes" id="UP000628137">
    <property type="component" value="Unassembled WGS sequence"/>
</dbReference>